<feature type="region of interest" description="Disordered" evidence="1">
    <location>
        <begin position="278"/>
        <end position="306"/>
    </location>
</feature>
<name>A0AAV6KTX3_9ERIC</name>
<feature type="compositionally biased region" description="Low complexity" evidence="1">
    <location>
        <begin position="47"/>
        <end position="67"/>
    </location>
</feature>
<dbReference type="AlphaFoldDB" id="A0AAV6KTX3"/>
<gene>
    <name evidence="2" type="ORF">RHGRI_006632</name>
</gene>
<feature type="compositionally biased region" description="Polar residues" evidence="1">
    <location>
        <begin position="171"/>
        <end position="184"/>
    </location>
</feature>
<evidence type="ECO:0000313" key="2">
    <source>
        <dbReference type="EMBL" id="KAG5556073.1"/>
    </source>
</evidence>
<feature type="region of interest" description="Disordered" evidence="1">
    <location>
        <begin position="46"/>
        <end position="69"/>
    </location>
</feature>
<evidence type="ECO:0000256" key="1">
    <source>
        <dbReference type="SAM" id="MobiDB-lite"/>
    </source>
</evidence>
<dbReference type="PANTHER" id="PTHR37234">
    <property type="entry name" value="OS03G0319200 PROTEIN"/>
    <property type="match status" value="1"/>
</dbReference>
<sequence>MQVPFLFSTLTWINHQQGIQAEQQEEDEKNIELIKKMLKRQQETVMLQSSSLSSSRRQNLQHQQNQDRSVKPVGCLSGILHLVSKYQRRPRRKFLTFGKKQGKNCDVEVPVSKVLSEGNQIPSSPSTCSAVDRKKKEDGGGDKICHARQLSHQVPRSPTLSVEIRQSDSVVSPDNFSTTSSPSTLVGVDEKETTCNSTAEEKRRMLLGALEKCDEDLKAIKNIIEALRTTSSSTERQRGMKATNHEEKFEAYGNIGKEFKHSPISVLDLDFISPPANSKRHITNGQTVQQQKPQPRKIKNPRQEDTVTSTGFFHTRVATIGVLSVPTRREIAAWSSKAMGESVAEVSNDVDCGERREVTRIGLVLQDYIFRDLVDQAVKELLPLGRAAASNCLYSPLPLEACKKRMRF</sequence>
<dbReference type="Proteomes" id="UP000823749">
    <property type="component" value="Chromosome 3"/>
</dbReference>
<comment type="caution">
    <text evidence="2">The sequence shown here is derived from an EMBL/GenBank/DDBJ whole genome shotgun (WGS) entry which is preliminary data.</text>
</comment>
<accession>A0AAV6KTX3</accession>
<organism evidence="2 3">
    <name type="scientific">Rhododendron griersonianum</name>
    <dbReference type="NCBI Taxonomy" id="479676"/>
    <lineage>
        <taxon>Eukaryota</taxon>
        <taxon>Viridiplantae</taxon>
        <taxon>Streptophyta</taxon>
        <taxon>Embryophyta</taxon>
        <taxon>Tracheophyta</taxon>
        <taxon>Spermatophyta</taxon>
        <taxon>Magnoliopsida</taxon>
        <taxon>eudicotyledons</taxon>
        <taxon>Gunneridae</taxon>
        <taxon>Pentapetalae</taxon>
        <taxon>asterids</taxon>
        <taxon>Ericales</taxon>
        <taxon>Ericaceae</taxon>
        <taxon>Ericoideae</taxon>
        <taxon>Rhodoreae</taxon>
        <taxon>Rhododendron</taxon>
    </lineage>
</organism>
<evidence type="ECO:0000313" key="3">
    <source>
        <dbReference type="Proteomes" id="UP000823749"/>
    </source>
</evidence>
<protein>
    <submittedName>
        <fullName evidence="2">Uncharacterized protein</fullName>
    </submittedName>
</protein>
<keyword evidence="3" id="KW-1185">Reference proteome</keyword>
<proteinExistence type="predicted"/>
<feature type="region of interest" description="Disordered" evidence="1">
    <location>
        <begin position="171"/>
        <end position="192"/>
    </location>
</feature>
<dbReference type="PANTHER" id="PTHR37234:SF1">
    <property type="entry name" value="OS03G0319200 PROTEIN"/>
    <property type="match status" value="1"/>
</dbReference>
<reference evidence="2" key="1">
    <citation type="submission" date="2020-08" db="EMBL/GenBank/DDBJ databases">
        <title>Plant Genome Project.</title>
        <authorList>
            <person name="Zhang R.-G."/>
        </authorList>
    </citation>
    <scope>NUCLEOTIDE SEQUENCE</scope>
    <source>
        <strain evidence="2">WSP0</strain>
        <tissue evidence="2">Leaf</tissue>
    </source>
</reference>
<feature type="compositionally biased region" description="Polar residues" evidence="1">
    <location>
        <begin position="283"/>
        <end position="293"/>
    </location>
</feature>
<dbReference type="EMBL" id="JACTNZ010000003">
    <property type="protein sequence ID" value="KAG5556073.1"/>
    <property type="molecule type" value="Genomic_DNA"/>
</dbReference>